<comment type="subcellular location">
    <subcellularLocation>
        <location evidence="1">Cell membrane</location>
        <topology evidence="1">Multi-pass membrane protein</topology>
    </subcellularLocation>
</comment>
<dbReference type="HOGENOM" id="CLU_827203_0_0_1"/>
<comment type="similarity">
    <text evidence="2">Belongs to the G-protein coupled receptor 1 family.</text>
</comment>
<dbReference type="EnsemblMetazoa" id="RPRC000835-RA">
    <property type="protein sequence ID" value="RPRC000835-PA"/>
    <property type="gene ID" value="RPRC000835"/>
</dbReference>
<dbReference type="PANTHER" id="PTHR24241">
    <property type="entry name" value="NEUROPEPTIDE RECEPTOR-RELATED G-PROTEIN COUPLED RECEPTOR"/>
    <property type="match status" value="1"/>
</dbReference>
<dbReference type="GO" id="GO:0005886">
    <property type="term" value="C:plasma membrane"/>
    <property type="evidence" value="ECO:0007669"/>
    <property type="project" value="UniProtKB-SubCell"/>
</dbReference>
<evidence type="ECO:0000256" key="6">
    <source>
        <dbReference type="ARBA" id="ARBA00023136"/>
    </source>
</evidence>
<dbReference type="InterPro" id="IPR017452">
    <property type="entry name" value="GPCR_Rhodpsn_7TM"/>
</dbReference>
<dbReference type="GO" id="GO:0004930">
    <property type="term" value="F:G protein-coupled receptor activity"/>
    <property type="evidence" value="ECO:0007669"/>
    <property type="project" value="InterPro"/>
</dbReference>
<dbReference type="Pfam" id="PF00001">
    <property type="entry name" value="7tm_1"/>
    <property type="match status" value="1"/>
</dbReference>
<evidence type="ECO:0000313" key="9">
    <source>
        <dbReference type="EnsemblMetazoa" id="RPRC000835-PA"/>
    </source>
</evidence>
<evidence type="ECO:0000256" key="3">
    <source>
        <dbReference type="ARBA" id="ARBA00022475"/>
    </source>
</evidence>
<dbReference type="SUPFAM" id="SSF81321">
    <property type="entry name" value="Family A G protein-coupled receptor-like"/>
    <property type="match status" value="1"/>
</dbReference>
<feature type="domain" description="G-protein coupled receptors family 1 profile" evidence="8">
    <location>
        <begin position="158"/>
        <end position="298"/>
    </location>
</feature>
<keyword evidence="6" id="KW-0472">Membrane</keyword>
<sequence>MATIVFGSEMANVSSNSMANSILFELGSEFEKYEETMRKSRFPNRANNPQKIDLVCQIRKPGCHAQSIVGMRMNTEEEQPFKEYRRAMLRNYAWQAREQEVVAAGVSHVYNKLMMNSLFPLTSITSDQSGDKKFECFLRAMNGEWGFSLISLNYEHVFLAIWWPLKCQITTRRARLMILVIWVVALTTTIPWALFFDLVVIFTDNPEVKVCSEVWPEYLNGSLYFLIANLLFCYILPMILISMCYVLIWIKVCKRHIPSDSKDAQMERMQQKSKVKVVKMLVVVVILFVLSWLPLYLIFARIKLGGEISGWEEDMLPMATPVAQWQSLVNVRTLCP</sequence>
<dbReference type="InParanoid" id="T1H9Y1"/>
<keyword evidence="7" id="KW-0675">Receptor</keyword>
<dbReference type="eggNOG" id="KOG4219">
    <property type="taxonomic scope" value="Eukaryota"/>
</dbReference>
<dbReference type="InterPro" id="IPR000276">
    <property type="entry name" value="GPCR_Rhodpsn"/>
</dbReference>
<protein>
    <submittedName>
        <fullName evidence="9">G_PROTEIN_RECEP_F1_2 domain-containing protein</fullName>
    </submittedName>
</protein>
<dbReference type="STRING" id="13249.T1H9Y1"/>
<keyword evidence="5" id="KW-1133">Transmembrane helix</keyword>
<keyword evidence="3" id="KW-1003">Cell membrane</keyword>
<dbReference type="GO" id="GO:0042277">
    <property type="term" value="F:peptide binding"/>
    <property type="evidence" value="ECO:0007669"/>
    <property type="project" value="TreeGrafter"/>
</dbReference>
<evidence type="ECO:0000256" key="1">
    <source>
        <dbReference type="ARBA" id="ARBA00004651"/>
    </source>
</evidence>
<dbReference type="GO" id="GO:0032870">
    <property type="term" value="P:cellular response to hormone stimulus"/>
    <property type="evidence" value="ECO:0007669"/>
    <property type="project" value="TreeGrafter"/>
</dbReference>
<evidence type="ECO:0000259" key="8">
    <source>
        <dbReference type="PROSITE" id="PS50262"/>
    </source>
</evidence>
<reference evidence="9" key="1">
    <citation type="submission" date="2015-05" db="UniProtKB">
        <authorList>
            <consortium name="EnsemblMetazoa"/>
        </authorList>
    </citation>
    <scope>IDENTIFICATION</scope>
</reference>
<evidence type="ECO:0000256" key="7">
    <source>
        <dbReference type="ARBA" id="ARBA00023170"/>
    </source>
</evidence>
<keyword evidence="4" id="KW-0812">Transmembrane</keyword>
<dbReference type="Proteomes" id="UP000015103">
    <property type="component" value="Unassembled WGS sequence"/>
</dbReference>
<dbReference type="PRINTS" id="PR00237">
    <property type="entry name" value="GPCRRHODOPSN"/>
</dbReference>
<name>T1H9Y1_RHOPR</name>
<organism evidence="9 10">
    <name type="scientific">Rhodnius prolixus</name>
    <name type="common">Triatomid bug</name>
    <dbReference type="NCBI Taxonomy" id="13249"/>
    <lineage>
        <taxon>Eukaryota</taxon>
        <taxon>Metazoa</taxon>
        <taxon>Ecdysozoa</taxon>
        <taxon>Arthropoda</taxon>
        <taxon>Hexapoda</taxon>
        <taxon>Insecta</taxon>
        <taxon>Pterygota</taxon>
        <taxon>Neoptera</taxon>
        <taxon>Paraneoptera</taxon>
        <taxon>Hemiptera</taxon>
        <taxon>Heteroptera</taxon>
        <taxon>Panheteroptera</taxon>
        <taxon>Cimicomorpha</taxon>
        <taxon>Reduviidae</taxon>
        <taxon>Triatominae</taxon>
        <taxon>Rhodnius</taxon>
    </lineage>
</organism>
<evidence type="ECO:0000256" key="2">
    <source>
        <dbReference type="ARBA" id="ARBA00010663"/>
    </source>
</evidence>
<keyword evidence="10" id="KW-1185">Reference proteome</keyword>
<evidence type="ECO:0000313" key="10">
    <source>
        <dbReference type="Proteomes" id="UP000015103"/>
    </source>
</evidence>
<dbReference type="EMBL" id="ACPB03024746">
    <property type="status" value="NOT_ANNOTATED_CDS"/>
    <property type="molecule type" value="Genomic_DNA"/>
</dbReference>
<dbReference type="PANTHER" id="PTHR24241:SF76">
    <property type="entry name" value="NEUROPEPTIDE SIFAMIDE RECEPTOR"/>
    <property type="match status" value="1"/>
</dbReference>
<proteinExistence type="inferred from homology"/>
<evidence type="ECO:0000256" key="4">
    <source>
        <dbReference type="ARBA" id="ARBA00022692"/>
    </source>
</evidence>
<dbReference type="AlphaFoldDB" id="T1H9Y1"/>
<evidence type="ECO:0000256" key="5">
    <source>
        <dbReference type="ARBA" id="ARBA00022989"/>
    </source>
</evidence>
<dbReference type="Gene3D" id="1.20.1070.10">
    <property type="entry name" value="Rhodopsin 7-helix transmembrane proteins"/>
    <property type="match status" value="1"/>
</dbReference>
<dbReference type="PROSITE" id="PS50262">
    <property type="entry name" value="G_PROTEIN_RECEP_F1_2"/>
    <property type="match status" value="1"/>
</dbReference>
<dbReference type="VEuPathDB" id="VectorBase:RPRC000835"/>
<accession>T1H9Y1</accession>